<reference evidence="1" key="2">
    <citation type="journal article" date="2022" name="Res Sq">
        <title>Comparative Genomics Reveals Insights into the Divergent Evolution of Astigmatic Mites and Household Pest Adaptations.</title>
        <authorList>
            <person name="Xiong Q."/>
            <person name="Wan A.T.-Y."/>
            <person name="Liu X.-Y."/>
            <person name="Fung C.S.-H."/>
            <person name="Xiao X."/>
            <person name="Malainual N."/>
            <person name="Hou J."/>
            <person name="Wang L."/>
            <person name="Wang M."/>
            <person name="Yang K."/>
            <person name="Cui Y."/>
            <person name="Leung E."/>
            <person name="Nong W."/>
            <person name="Shin S.-K."/>
            <person name="Au S."/>
            <person name="Jeong K.Y."/>
            <person name="Chew F.T."/>
            <person name="Hui J."/>
            <person name="Leung T.F."/>
            <person name="Tungtrongchitr A."/>
            <person name="Zhong N."/>
            <person name="Liu Z."/>
            <person name="Tsui S."/>
        </authorList>
    </citation>
    <scope>NUCLEOTIDE SEQUENCE</scope>
    <source>
        <strain evidence="1">Derf</strain>
        <tissue evidence="1">Whole organism</tissue>
    </source>
</reference>
<dbReference type="EMBL" id="ASGP02000001">
    <property type="protein sequence ID" value="KAH9528922.1"/>
    <property type="molecule type" value="Genomic_DNA"/>
</dbReference>
<keyword evidence="2" id="KW-1185">Reference proteome</keyword>
<reference evidence="1" key="1">
    <citation type="submission" date="2013-05" db="EMBL/GenBank/DDBJ databases">
        <authorList>
            <person name="Yim A.K.Y."/>
            <person name="Chan T.F."/>
            <person name="Ji K.M."/>
            <person name="Liu X.Y."/>
            <person name="Zhou J.W."/>
            <person name="Li R.Q."/>
            <person name="Yang K.Y."/>
            <person name="Li J."/>
            <person name="Li M."/>
            <person name="Law P.T.W."/>
            <person name="Wu Y.L."/>
            <person name="Cai Z.L."/>
            <person name="Qin H."/>
            <person name="Bao Y."/>
            <person name="Leung R.K.K."/>
            <person name="Ng P.K.S."/>
            <person name="Zou J."/>
            <person name="Zhong X.J."/>
            <person name="Ran P.X."/>
            <person name="Zhong N.S."/>
            <person name="Liu Z.G."/>
            <person name="Tsui S.K.W."/>
        </authorList>
    </citation>
    <scope>NUCLEOTIDE SEQUENCE</scope>
    <source>
        <strain evidence="1">Derf</strain>
        <tissue evidence="1">Whole organism</tissue>
    </source>
</reference>
<sequence length="74" mass="8894">MNERHDRCSHNVIHNNNNNMNAIQGHGYFGKWILSIEPYYYMNNGHMYMDSNDHHLSSYAYIIIIEWTINAIYE</sequence>
<evidence type="ECO:0000313" key="2">
    <source>
        <dbReference type="Proteomes" id="UP000790347"/>
    </source>
</evidence>
<gene>
    <name evidence="1" type="ORF">DERF_002829</name>
</gene>
<proteinExistence type="predicted"/>
<organism evidence="1 2">
    <name type="scientific">Dermatophagoides farinae</name>
    <name type="common">American house dust mite</name>
    <dbReference type="NCBI Taxonomy" id="6954"/>
    <lineage>
        <taxon>Eukaryota</taxon>
        <taxon>Metazoa</taxon>
        <taxon>Ecdysozoa</taxon>
        <taxon>Arthropoda</taxon>
        <taxon>Chelicerata</taxon>
        <taxon>Arachnida</taxon>
        <taxon>Acari</taxon>
        <taxon>Acariformes</taxon>
        <taxon>Sarcoptiformes</taxon>
        <taxon>Astigmata</taxon>
        <taxon>Psoroptidia</taxon>
        <taxon>Analgoidea</taxon>
        <taxon>Pyroglyphidae</taxon>
        <taxon>Dermatophagoidinae</taxon>
        <taxon>Dermatophagoides</taxon>
    </lineage>
</organism>
<evidence type="ECO:0000313" key="1">
    <source>
        <dbReference type="EMBL" id="KAH9528922.1"/>
    </source>
</evidence>
<dbReference type="AlphaFoldDB" id="A0A922IBE2"/>
<name>A0A922IBE2_DERFA</name>
<accession>A0A922IBE2</accession>
<protein>
    <submittedName>
        <fullName evidence="1">Uncharacterized protein</fullName>
    </submittedName>
</protein>
<comment type="caution">
    <text evidence="1">The sequence shown here is derived from an EMBL/GenBank/DDBJ whole genome shotgun (WGS) entry which is preliminary data.</text>
</comment>
<dbReference type="Proteomes" id="UP000790347">
    <property type="component" value="Unassembled WGS sequence"/>
</dbReference>